<dbReference type="EMBL" id="PDNA01000031">
    <property type="protein sequence ID" value="PGH22923.1"/>
    <property type="molecule type" value="Genomic_DNA"/>
</dbReference>
<organism evidence="2 3">
    <name type="scientific">Polytolypa hystricis (strain UAMH7299)</name>
    <dbReference type="NCBI Taxonomy" id="1447883"/>
    <lineage>
        <taxon>Eukaryota</taxon>
        <taxon>Fungi</taxon>
        <taxon>Dikarya</taxon>
        <taxon>Ascomycota</taxon>
        <taxon>Pezizomycotina</taxon>
        <taxon>Eurotiomycetes</taxon>
        <taxon>Eurotiomycetidae</taxon>
        <taxon>Onygenales</taxon>
        <taxon>Onygenales incertae sedis</taxon>
        <taxon>Polytolypa</taxon>
    </lineage>
</organism>
<keyword evidence="3" id="KW-1185">Reference proteome</keyword>
<sequence>MPNHNRVQRDASDGARISSAHISAKSLPSPRRPANRGVTRSFWFPGPNRLAKAIRRDTGNIPAQWWAHVQYSMIAVTVAVAVSRLPSSLSAVVNRNLSAGAL</sequence>
<protein>
    <submittedName>
        <fullName evidence="2">Uncharacterized protein</fullName>
    </submittedName>
</protein>
<dbReference type="AlphaFoldDB" id="A0A2B7YPL0"/>
<gene>
    <name evidence="2" type="ORF">AJ80_02972</name>
</gene>
<evidence type="ECO:0000313" key="2">
    <source>
        <dbReference type="EMBL" id="PGH22923.1"/>
    </source>
</evidence>
<evidence type="ECO:0000256" key="1">
    <source>
        <dbReference type="SAM" id="MobiDB-lite"/>
    </source>
</evidence>
<accession>A0A2B7YPL0</accession>
<proteinExistence type="predicted"/>
<feature type="region of interest" description="Disordered" evidence="1">
    <location>
        <begin position="1"/>
        <end position="39"/>
    </location>
</feature>
<evidence type="ECO:0000313" key="3">
    <source>
        <dbReference type="Proteomes" id="UP000224634"/>
    </source>
</evidence>
<dbReference type="Proteomes" id="UP000224634">
    <property type="component" value="Unassembled WGS sequence"/>
</dbReference>
<name>A0A2B7YPL0_POLH7</name>
<reference evidence="2 3" key="1">
    <citation type="submission" date="2017-10" db="EMBL/GenBank/DDBJ databases">
        <title>Comparative genomics in systemic dimorphic fungi from Ajellomycetaceae.</title>
        <authorList>
            <person name="Munoz J.F."/>
            <person name="Mcewen J.G."/>
            <person name="Clay O.K."/>
            <person name="Cuomo C.A."/>
        </authorList>
    </citation>
    <scope>NUCLEOTIDE SEQUENCE [LARGE SCALE GENOMIC DNA]</scope>
    <source>
        <strain evidence="2 3">UAMH7299</strain>
    </source>
</reference>
<comment type="caution">
    <text evidence="2">The sequence shown here is derived from an EMBL/GenBank/DDBJ whole genome shotgun (WGS) entry which is preliminary data.</text>
</comment>